<dbReference type="AlphaFoldDB" id="A0A8S9SFC0"/>
<dbReference type="Proteomes" id="UP000712600">
    <property type="component" value="Unassembled WGS sequence"/>
</dbReference>
<name>A0A8S9SFC0_BRACR</name>
<protein>
    <submittedName>
        <fullName evidence="1">Uncharacterized protein</fullName>
    </submittedName>
</protein>
<accession>A0A8S9SFC0</accession>
<evidence type="ECO:0000313" key="1">
    <source>
        <dbReference type="EMBL" id="KAF3599574.1"/>
    </source>
</evidence>
<sequence>MYVFRERTTLKRWNIYRVAFMTCVFSDLIAKDYHNFCKGIKKYTMNPLYWNTIKVDCHLMEEHGCCGMSMWIGCTFLSGPIATIGSLYASFWGLEISRCLIVGVEKESRKWKLSRILSLRLSRSFSHSLRVHKHLIITLYTVSYVPMSGLN</sequence>
<gene>
    <name evidence="1" type="ORF">F2Q69_00034029</name>
</gene>
<proteinExistence type="predicted"/>
<dbReference type="EMBL" id="QGKX02000004">
    <property type="protein sequence ID" value="KAF3599574.1"/>
    <property type="molecule type" value="Genomic_DNA"/>
</dbReference>
<organism evidence="1 2">
    <name type="scientific">Brassica cretica</name>
    <name type="common">Mustard</name>
    <dbReference type="NCBI Taxonomy" id="69181"/>
    <lineage>
        <taxon>Eukaryota</taxon>
        <taxon>Viridiplantae</taxon>
        <taxon>Streptophyta</taxon>
        <taxon>Embryophyta</taxon>
        <taxon>Tracheophyta</taxon>
        <taxon>Spermatophyta</taxon>
        <taxon>Magnoliopsida</taxon>
        <taxon>eudicotyledons</taxon>
        <taxon>Gunneridae</taxon>
        <taxon>Pentapetalae</taxon>
        <taxon>rosids</taxon>
        <taxon>malvids</taxon>
        <taxon>Brassicales</taxon>
        <taxon>Brassicaceae</taxon>
        <taxon>Brassiceae</taxon>
        <taxon>Brassica</taxon>
    </lineage>
</organism>
<evidence type="ECO:0000313" key="2">
    <source>
        <dbReference type="Proteomes" id="UP000712600"/>
    </source>
</evidence>
<comment type="caution">
    <text evidence="1">The sequence shown here is derived from an EMBL/GenBank/DDBJ whole genome shotgun (WGS) entry which is preliminary data.</text>
</comment>
<reference evidence="1" key="1">
    <citation type="submission" date="2019-12" db="EMBL/GenBank/DDBJ databases">
        <title>Genome sequencing and annotation of Brassica cretica.</title>
        <authorList>
            <person name="Studholme D.J."/>
            <person name="Sarris P."/>
        </authorList>
    </citation>
    <scope>NUCLEOTIDE SEQUENCE</scope>
    <source>
        <strain evidence="1">PFS-109/04</strain>
        <tissue evidence="1">Leaf</tissue>
    </source>
</reference>